<reference evidence="2 3" key="1">
    <citation type="journal article" date="2021" name="Nat. Plants">
        <title>The Taxus genome provides insights into paclitaxel biosynthesis.</title>
        <authorList>
            <person name="Xiong X."/>
            <person name="Gou J."/>
            <person name="Liao Q."/>
            <person name="Li Y."/>
            <person name="Zhou Q."/>
            <person name="Bi G."/>
            <person name="Li C."/>
            <person name="Du R."/>
            <person name="Wang X."/>
            <person name="Sun T."/>
            <person name="Guo L."/>
            <person name="Liang H."/>
            <person name="Lu P."/>
            <person name="Wu Y."/>
            <person name="Zhang Z."/>
            <person name="Ro D.K."/>
            <person name="Shang Y."/>
            <person name="Huang S."/>
            <person name="Yan J."/>
        </authorList>
    </citation>
    <scope>NUCLEOTIDE SEQUENCE [LARGE SCALE GENOMIC DNA]</scope>
    <source>
        <strain evidence="2">Ta-2019</strain>
    </source>
</reference>
<evidence type="ECO:0000313" key="3">
    <source>
        <dbReference type="Proteomes" id="UP000824469"/>
    </source>
</evidence>
<accession>A0AA38GLL7</accession>
<dbReference type="Proteomes" id="UP000824469">
    <property type="component" value="Unassembled WGS sequence"/>
</dbReference>
<evidence type="ECO:0000313" key="2">
    <source>
        <dbReference type="EMBL" id="KAH9324175.1"/>
    </source>
</evidence>
<dbReference type="AlphaFoldDB" id="A0AA38GLL7"/>
<comment type="caution">
    <text evidence="2">The sequence shown here is derived from an EMBL/GenBank/DDBJ whole genome shotgun (WGS) entry which is preliminary data.</text>
</comment>
<dbReference type="EMBL" id="JAHRHJ020000002">
    <property type="protein sequence ID" value="KAH9324175.1"/>
    <property type="molecule type" value="Genomic_DNA"/>
</dbReference>
<evidence type="ECO:0000256" key="1">
    <source>
        <dbReference type="SAM" id="MobiDB-lite"/>
    </source>
</evidence>
<protein>
    <submittedName>
        <fullName evidence="2">Uncharacterized protein</fullName>
    </submittedName>
</protein>
<feature type="non-terminal residue" evidence="2">
    <location>
        <position position="1"/>
    </location>
</feature>
<feature type="region of interest" description="Disordered" evidence="1">
    <location>
        <begin position="392"/>
        <end position="414"/>
    </location>
</feature>
<feature type="region of interest" description="Disordered" evidence="1">
    <location>
        <begin position="479"/>
        <end position="501"/>
    </location>
</feature>
<feature type="region of interest" description="Disordered" evidence="1">
    <location>
        <begin position="28"/>
        <end position="50"/>
    </location>
</feature>
<feature type="non-terminal residue" evidence="2">
    <location>
        <position position="545"/>
    </location>
</feature>
<name>A0AA38GLL7_TAXCH</name>
<organism evidence="2 3">
    <name type="scientific">Taxus chinensis</name>
    <name type="common">Chinese yew</name>
    <name type="synonym">Taxus wallichiana var. chinensis</name>
    <dbReference type="NCBI Taxonomy" id="29808"/>
    <lineage>
        <taxon>Eukaryota</taxon>
        <taxon>Viridiplantae</taxon>
        <taxon>Streptophyta</taxon>
        <taxon>Embryophyta</taxon>
        <taxon>Tracheophyta</taxon>
        <taxon>Spermatophyta</taxon>
        <taxon>Pinopsida</taxon>
        <taxon>Pinidae</taxon>
        <taxon>Conifers II</taxon>
        <taxon>Cupressales</taxon>
        <taxon>Taxaceae</taxon>
        <taxon>Taxus</taxon>
    </lineage>
</organism>
<proteinExistence type="predicted"/>
<gene>
    <name evidence="2" type="ORF">KI387_004353</name>
</gene>
<sequence length="545" mass="61410">FIVFSCSSWCGVALLQEDVEGHDVIEEVEDPLEDIDDQVEDDDNMTTDDEYEQDEVPVGQEQHFGDEIHEHDEFIDHHLPMAEGDEDHENHGINLFVDLGPINYGVFMPPDEEIDRGRPSTYALENPNMRVPPTSKSRTILSTSNIETFSIPIPSSMPTHNIAPELRSNPSCVGSLRIHPPTPQHASLTSIIESQAKILTLLPDTPEFYEVRQEVIKQIHALESTLLESTGLAAPEQEENGMPPDVPNGEATVTPTTATISTVNTKGKKEVTILLTSDGNVLKDEMGSKFFQFLFHRAECLFGNTIQVDWRKQANSKKDELFEDVIKEFGNPGFNKDFIMDYARKFIHSKRDKIRSKLTNDLRYPRPAWITNQTTWDELIKDAKFKRKSFKNPNYMPSAREGGKRRLRDTTKATQARLSSIGSHKLGSGGYNSIRGSLVHHFRKEASDEDLKYALMHGSQGLRQHMIDRGEKLVIEHESEDVQQSNSLKGATDSEHEDATEGCDDFVAGQNESIDLLGTHLENNPEIQQTRVQDDYHVAPSIIVP</sequence>
<feature type="compositionally biased region" description="Basic and acidic residues" evidence="1">
    <location>
        <begin position="401"/>
        <end position="411"/>
    </location>
</feature>
<keyword evidence="3" id="KW-1185">Reference proteome</keyword>